<sequence>MESITAEGIAFSQLEAQLETRLPEIFSADYAERLDAAKSRLLKQVIGD</sequence>
<dbReference type="EMBL" id="GL883080">
    <property type="protein sequence ID" value="EGF89736.1"/>
    <property type="molecule type" value="Genomic_DNA"/>
</dbReference>
<evidence type="ECO:0000313" key="1">
    <source>
        <dbReference type="EMBL" id="EGF89736.1"/>
    </source>
</evidence>
<protein>
    <submittedName>
        <fullName evidence="1">Uncharacterized protein</fullName>
    </submittedName>
</protein>
<dbReference type="AlphaFoldDB" id="F4QSL6"/>
<dbReference type="HOGENOM" id="CLU_3148957_0_0_5"/>
<proteinExistence type="predicted"/>
<evidence type="ECO:0000313" key="2">
    <source>
        <dbReference type="Proteomes" id="UP000006512"/>
    </source>
</evidence>
<keyword evidence="2" id="KW-1185">Reference proteome</keyword>
<gene>
    <name evidence="1" type="ORF">ABI_41590</name>
</gene>
<organism evidence="1 2">
    <name type="scientific">Asticcacaulis biprosthecium C19</name>
    <dbReference type="NCBI Taxonomy" id="715226"/>
    <lineage>
        <taxon>Bacteria</taxon>
        <taxon>Pseudomonadati</taxon>
        <taxon>Pseudomonadota</taxon>
        <taxon>Alphaproteobacteria</taxon>
        <taxon>Caulobacterales</taxon>
        <taxon>Caulobacteraceae</taxon>
        <taxon>Asticcacaulis</taxon>
    </lineage>
</organism>
<dbReference type="Proteomes" id="UP000006512">
    <property type="component" value="Unassembled WGS sequence"/>
</dbReference>
<reference evidence="2" key="1">
    <citation type="submission" date="2011-03" db="EMBL/GenBank/DDBJ databases">
        <title>Draft genome sequence of Brevundimonas diminuta.</title>
        <authorList>
            <person name="Brown P.J.B."/>
            <person name="Buechlein A."/>
            <person name="Hemmerich C."/>
            <person name="Brun Y.V."/>
        </authorList>
    </citation>
    <scope>NUCLEOTIDE SEQUENCE [LARGE SCALE GENOMIC DNA]</scope>
    <source>
        <strain evidence="2">C19</strain>
    </source>
</reference>
<dbReference type="STRING" id="715226.ABI_41590"/>
<accession>F4QSL6</accession>
<name>F4QSL6_9CAUL</name>